<gene>
    <name evidence="1" type="ORF">ACOLOM_LOCUS10149</name>
</gene>
<sequence length="65" mass="7639">GDSFTPMHYYAFNAFLAALQVLMCIWFFSILRVAWSVVRGKPAEDVRSDEDDVEEDEYMQDKKQK</sequence>
<proteinExistence type="predicted"/>
<name>A0ACA9PA79_9GLOM</name>
<evidence type="ECO:0000313" key="1">
    <source>
        <dbReference type="EMBL" id="CAG8698814.1"/>
    </source>
</evidence>
<dbReference type="Proteomes" id="UP000789525">
    <property type="component" value="Unassembled WGS sequence"/>
</dbReference>
<evidence type="ECO:0000313" key="2">
    <source>
        <dbReference type="Proteomes" id="UP000789525"/>
    </source>
</evidence>
<dbReference type="EMBL" id="CAJVPT010031696">
    <property type="protein sequence ID" value="CAG8698814.1"/>
    <property type="molecule type" value="Genomic_DNA"/>
</dbReference>
<feature type="non-terminal residue" evidence="1">
    <location>
        <position position="1"/>
    </location>
</feature>
<keyword evidence="2" id="KW-1185">Reference proteome</keyword>
<organism evidence="1 2">
    <name type="scientific">Acaulospora colombiana</name>
    <dbReference type="NCBI Taxonomy" id="27376"/>
    <lineage>
        <taxon>Eukaryota</taxon>
        <taxon>Fungi</taxon>
        <taxon>Fungi incertae sedis</taxon>
        <taxon>Mucoromycota</taxon>
        <taxon>Glomeromycotina</taxon>
        <taxon>Glomeromycetes</taxon>
        <taxon>Diversisporales</taxon>
        <taxon>Acaulosporaceae</taxon>
        <taxon>Acaulospora</taxon>
    </lineage>
</organism>
<protein>
    <submittedName>
        <fullName evidence="1">651_t:CDS:1</fullName>
    </submittedName>
</protein>
<reference evidence="1" key="1">
    <citation type="submission" date="2021-06" db="EMBL/GenBank/DDBJ databases">
        <authorList>
            <person name="Kallberg Y."/>
            <person name="Tangrot J."/>
            <person name="Rosling A."/>
        </authorList>
    </citation>
    <scope>NUCLEOTIDE SEQUENCE</scope>
    <source>
        <strain evidence="1">CL356</strain>
    </source>
</reference>
<accession>A0ACA9PA79</accession>
<comment type="caution">
    <text evidence="1">The sequence shown here is derived from an EMBL/GenBank/DDBJ whole genome shotgun (WGS) entry which is preliminary data.</text>
</comment>